<evidence type="ECO:0000256" key="1">
    <source>
        <dbReference type="SAM" id="Phobius"/>
    </source>
</evidence>
<dbReference type="AlphaFoldDB" id="A0A833DUR5"/>
<keyword evidence="1" id="KW-0812">Transmembrane</keyword>
<dbReference type="InterPro" id="IPR000620">
    <property type="entry name" value="EamA_dom"/>
</dbReference>
<protein>
    <recommendedName>
        <fullName evidence="2">EamA domain-containing protein</fullName>
    </recommendedName>
</protein>
<gene>
    <name evidence="3" type="ORF">EYH02_01355</name>
</gene>
<reference evidence="3" key="1">
    <citation type="journal article" date="2020" name="ISME J.">
        <title>Gammaproteobacteria mediating utilization of methyl-, sulfur- and petroleum organic compounds in deep ocean hydrothermal plumes.</title>
        <authorList>
            <person name="Zhou Z."/>
            <person name="Liu Y."/>
            <person name="Pan J."/>
            <person name="Cron B.R."/>
            <person name="Toner B.M."/>
            <person name="Anantharaman K."/>
            <person name="Breier J.A."/>
            <person name="Dick G.J."/>
            <person name="Li M."/>
        </authorList>
    </citation>
    <scope>NUCLEOTIDE SEQUENCE</scope>
    <source>
        <strain evidence="3">SZUA-1435</strain>
    </source>
</reference>
<dbReference type="Pfam" id="PF00892">
    <property type="entry name" value="EamA"/>
    <property type="match status" value="1"/>
</dbReference>
<comment type="caution">
    <text evidence="3">The sequence shown here is derived from an EMBL/GenBank/DDBJ whole genome shotgun (WGS) entry which is preliminary data.</text>
</comment>
<dbReference type="SUPFAM" id="SSF103481">
    <property type="entry name" value="Multidrug resistance efflux transporter EmrE"/>
    <property type="match status" value="1"/>
</dbReference>
<feature type="transmembrane region" description="Helical" evidence="1">
    <location>
        <begin position="43"/>
        <end position="62"/>
    </location>
</feature>
<dbReference type="Proteomes" id="UP000605805">
    <property type="component" value="Unassembled WGS sequence"/>
</dbReference>
<name>A0A833DUR5_9CREN</name>
<proteinExistence type="predicted"/>
<dbReference type="Gene3D" id="1.10.3730.20">
    <property type="match status" value="1"/>
</dbReference>
<accession>A0A833DUR5</accession>
<evidence type="ECO:0000313" key="4">
    <source>
        <dbReference type="Proteomes" id="UP000605805"/>
    </source>
</evidence>
<feature type="transmembrane region" description="Helical" evidence="1">
    <location>
        <begin position="111"/>
        <end position="130"/>
    </location>
</feature>
<dbReference type="GO" id="GO:0016020">
    <property type="term" value="C:membrane"/>
    <property type="evidence" value="ECO:0007669"/>
    <property type="project" value="InterPro"/>
</dbReference>
<organism evidence="3 4">
    <name type="scientific">Ignisphaera aggregans</name>
    <dbReference type="NCBI Taxonomy" id="334771"/>
    <lineage>
        <taxon>Archaea</taxon>
        <taxon>Thermoproteota</taxon>
        <taxon>Thermoprotei</taxon>
        <taxon>Desulfurococcales</taxon>
        <taxon>Desulfurococcaceae</taxon>
        <taxon>Ignisphaera</taxon>
    </lineage>
</organism>
<feature type="transmembrane region" description="Helical" evidence="1">
    <location>
        <begin position="136"/>
        <end position="154"/>
    </location>
</feature>
<dbReference type="EMBL" id="DQTV01000030">
    <property type="protein sequence ID" value="HIP56710.1"/>
    <property type="molecule type" value="Genomic_DNA"/>
</dbReference>
<sequence length="158" mass="16657">MKIGMHSTLWVLYAFGAFLMFGLTNFLLKYASSKGVPPLEGAAILLLSTGLVGVAVTLLMIVKGAFSPVANPRLLNLDYRYFVVPIVAGVSLAIGMYFLKMAVTLGKAAPATAIALSNALLVALLSWLILGETLTLSEIVGIALYAIAIVFLTLKPLG</sequence>
<feature type="transmembrane region" description="Helical" evidence="1">
    <location>
        <begin position="12"/>
        <end position="31"/>
    </location>
</feature>
<keyword evidence="1" id="KW-1133">Transmembrane helix</keyword>
<evidence type="ECO:0000259" key="2">
    <source>
        <dbReference type="Pfam" id="PF00892"/>
    </source>
</evidence>
<dbReference type="InterPro" id="IPR037185">
    <property type="entry name" value="EmrE-like"/>
</dbReference>
<feature type="domain" description="EamA" evidence="2">
    <location>
        <begin position="9"/>
        <end position="153"/>
    </location>
</feature>
<keyword evidence="1" id="KW-0472">Membrane</keyword>
<feature type="transmembrane region" description="Helical" evidence="1">
    <location>
        <begin position="82"/>
        <end position="99"/>
    </location>
</feature>
<evidence type="ECO:0000313" key="3">
    <source>
        <dbReference type="EMBL" id="HIP56710.1"/>
    </source>
</evidence>